<keyword evidence="3" id="KW-0336">GPI-anchor</keyword>
<dbReference type="GO" id="GO:0098552">
    <property type="term" value="C:side of membrane"/>
    <property type="evidence" value="ECO:0007669"/>
    <property type="project" value="UniProtKB-KW"/>
</dbReference>
<proteinExistence type="predicted"/>
<dbReference type="Pfam" id="PF00913">
    <property type="entry name" value="Trypan_glycop"/>
    <property type="match status" value="1"/>
</dbReference>
<dbReference type="AlphaFoldDB" id="A0A1G4IKD4"/>
<gene>
    <name evidence="9" type="ORF">TEOVI_000460900</name>
</gene>
<evidence type="ECO:0000313" key="10">
    <source>
        <dbReference type="Proteomes" id="UP000195570"/>
    </source>
</evidence>
<comment type="subcellular location">
    <subcellularLocation>
        <location evidence="1">Cell membrane</location>
        <topology evidence="1">Lipid-anchor</topology>
        <topology evidence="1">GPI-anchor</topology>
    </subcellularLocation>
</comment>
<organism evidence="9 10">
    <name type="scientific">Trypanosoma equiperdum</name>
    <dbReference type="NCBI Taxonomy" id="5694"/>
    <lineage>
        <taxon>Eukaryota</taxon>
        <taxon>Discoba</taxon>
        <taxon>Euglenozoa</taxon>
        <taxon>Kinetoplastea</taxon>
        <taxon>Metakinetoplastina</taxon>
        <taxon>Trypanosomatida</taxon>
        <taxon>Trypanosomatidae</taxon>
        <taxon>Trypanosoma</taxon>
    </lineage>
</organism>
<dbReference type="Gene3D" id="3.90.150.10">
    <property type="entry name" value="Variant Surface Glycoprotein, subunit A domain 1"/>
    <property type="match status" value="1"/>
</dbReference>
<keyword evidence="6" id="KW-0449">Lipoprotein</keyword>
<dbReference type="RefSeq" id="XP_067083462.1">
    <property type="nucleotide sequence ID" value="XM_067227361.1"/>
</dbReference>
<name>A0A1G4IKD4_TRYEQ</name>
<evidence type="ECO:0000256" key="3">
    <source>
        <dbReference type="ARBA" id="ARBA00022622"/>
    </source>
</evidence>
<evidence type="ECO:0000256" key="5">
    <source>
        <dbReference type="ARBA" id="ARBA00023180"/>
    </source>
</evidence>
<dbReference type="GeneID" id="92378549"/>
<evidence type="ECO:0000256" key="4">
    <source>
        <dbReference type="ARBA" id="ARBA00023136"/>
    </source>
</evidence>
<dbReference type="Proteomes" id="UP000195570">
    <property type="component" value="Unassembled WGS sequence"/>
</dbReference>
<accession>A0A1G4IKD4</accession>
<evidence type="ECO:0000256" key="6">
    <source>
        <dbReference type="ARBA" id="ARBA00023288"/>
    </source>
</evidence>
<sequence>MADSKADEITSQVADLTSKATHAAATTAYLSGFIDQTTSIFDQAAGSSDHCIAQEANGKNTNYGDLAGCLASSKRHPDIPTSIEGSPDFETKIRAVAQLNNQDKSSGTNVCLLTSTQNGNTGYGGDNNQLATVEWVGGIMSFGNAALANSAFPKTESTVGETPLIKAAMKAVDNAKTPAECLDAEADIPQQNSRDNGQTSVHRL</sequence>
<evidence type="ECO:0000256" key="7">
    <source>
        <dbReference type="SAM" id="MobiDB-lite"/>
    </source>
</evidence>
<dbReference type="VEuPathDB" id="TriTrypDB:TEOVI_000460900"/>
<comment type="caution">
    <text evidence="9">The sequence shown here is derived from an EMBL/GenBank/DDBJ whole genome shotgun (WGS) entry which is preliminary data.</text>
</comment>
<keyword evidence="2" id="KW-1003">Cell membrane</keyword>
<dbReference type="SUPFAM" id="SSF58087">
    <property type="entry name" value="Variant surface glycoprotein (N-terminal domain)"/>
    <property type="match status" value="1"/>
</dbReference>
<dbReference type="GO" id="GO:0005886">
    <property type="term" value="C:plasma membrane"/>
    <property type="evidence" value="ECO:0007669"/>
    <property type="project" value="UniProtKB-SubCell"/>
</dbReference>
<dbReference type="InterPro" id="IPR001812">
    <property type="entry name" value="Trypano_VSG_A_N_dom"/>
</dbReference>
<keyword evidence="4" id="KW-0472">Membrane</keyword>
<protein>
    <submittedName>
        <fullName evidence="9">Trypanosome variant surface glycoprotein (A-type), putative</fullName>
    </submittedName>
</protein>
<feature type="compositionally biased region" description="Polar residues" evidence="7">
    <location>
        <begin position="189"/>
        <end position="204"/>
    </location>
</feature>
<evidence type="ECO:0000256" key="1">
    <source>
        <dbReference type="ARBA" id="ARBA00004609"/>
    </source>
</evidence>
<feature type="domain" description="Trypanosome variant surface glycoprotein A-type N-terminal" evidence="8">
    <location>
        <begin position="3"/>
        <end position="178"/>
    </location>
</feature>
<dbReference type="GO" id="GO:0042783">
    <property type="term" value="P:symbiont-mediated evasion of host immune response"/>
    <property type="evidence" value="ECO:0007669"/>
    <property type="project" value="InterPro"/>
</dbReference>
<evidence type="ECO:0000256" key="2">
    <source>
        <dbReference type="ARBA" id="ARBA00022475"/>
    </source>
</evidence>
<keyword evidence="5" id="KW-0325">Glycoprotein</keyword>
<evidence type="ECO:0000259" key="8">
    <source>
        <dbReference type="Pfam" id="PF00913"/>
    </source>
</evidence>
<keyword evidence="10" id="KW-1185">Reference proteome</keyword>
<evidence type="ECO:0000313" key="9">
    <source>
        <dbReference type="EMBL" id="SCU73025.1"/>
    </source>
</evidence>
<reference evidence="9" key="1">
    <citation type="submission" date="2016-09" db="EMBL/GenBank/DDBJ databases">
        <authorList>
            <person name="Hebert L."/>
            <person name="Moumen B."/>
        </authorList>
    </citation>
    <scope>NUCLEOTIDE SEQUENCE [LARGE SCALE GENOMIC DNA]</scope>
    <source>
        <strain evidence="9">OVI</strain>
    </source>
</reference>
<feature type="region of interest" description="Disordered" evidence="7">
    <location>
        <begin position="185"/>
        <end position="204"/>
    </location>
</feature>
<dbReference type="EMBL" id="CZPT02001959">
    <property type="protein sequence ID" value="SCU73025.1"/>
    <property type="molecule type" value="Genomic_DNA"/>
</dbReference>